<dbReference type="Proteomes" id="UP000016936">
    <property type="component" value="Unassembled WGS sequence"/>
</dbReference>
<dbReference type="EMBL" id="KB445601">
    <property type="protein sequence ID" value="EMD84863.1"/>
    <property type="molecule type" value="Genomic_DNA"/>
</dbReference>
<evidence type="ECO:0000313" key="2">
    <source>
        <dbReference type="EMBL" id="EMD84863.1"/>
    </source>
</evidence>
<dbReference type="AlphaFoldDB" id="M2U9R9"/>
<gene>
    <name evidence="2" type="ORF">COCHEDRAFT_1024773</name>
    <name evidence="1" type="ORF">COCHEDRAFT_1024883</name>
</gene>
<dbReference type="EMBL" id="KB445628">
    <property type="protein sequence ID" value="EMD84702.1"/>
    <property type="molecule type" value="Genomic_DNA"/>
</dbReference>
<dbReference type="HOGENOM" id="CLU_2831019_0_0_1"/>
<protein>
    <submittedName>
        <fullName evidence="1">Uncharacterized protein</fullName>
    </submittedName>
</protein>
<evidence type="ECO:0000313" key="3">
    <source>
        <dbReference type="Proteomes" id="UP000016936"/>
    </source>
</evidence>
<organism evidence="1 3">
    <name type="scientific">Cochliobolus heterostrophus (strain C5 / ATCC 48332 / race O)</name>
    <name type="common">Southern corn leaf blight fungus</name>
    <name type="synonym">Bipolaris maydis</name>
    <dbReference type="NCBI Taxonomy" id="701091"/>
    <lineage>
        <taxon>Eukaryota</taxon>
        <taxon>Fungi</taxon>
        <taxon>Dikarya</taxon>
        <taxon>Ascomycota</taxon>
        <taxon>Pezizomycotina</taxon>
        <taxon>Dothideomycetes</taxon>
        <taxon>Pleosporomycetidae</taxon>
        <taxon>Pleosporales</taxon>
        <taxon>Pleosporineae</taxon>
        <taxon>Pleosporaceae</taxon>
        <taxon>Bipolaris</taxon>
    </lineage>
</organism>
<keyword evidence="3" id="KW-1185">Reference proteome</keyword>
<reference evidence="1" key="2">
    <citation type="submission" date="2012-06" db="EMBL/GenBank/DDBJ databases">
        <title>Comparative genome structure, secondary metabolite and effector coding capacity across Cochliobolus pathogens.</title>
        <authorList>
            <consortium name="US DOE Joint Genome Institute (JGI-PGF)"/>
            <person name="Condon B.J."/>
            <person name="Leng Y."/>
            <person name="Wu D."/>
            <person name="Bushley K.E."/>
            <person name="Ohm R.A."/>
            <person name="Otillar R."/>
            <person name="Martin J."/>
            <person name="Schackwitz W."/>
            <person name="Grimwood J."/>
            <person name="MohdZainudin N."/>
            <person name="Xue C."/>
            <person name="Wang R."/>
            <person name="Dhillon B."/>
            <person name="Tu Z.J."/>
            <person name="Steffenson B.J."/>
            <person name="Salamov A."/>
            <person name="Sun H."/>
            <person name="Lowry S."/>
            <person name="LaButti K."/>
            <person name="Han J."/>
            <person name="Copeland A."/>
            <person name="Lindquist E."/>
            <person name="Lucas S."/>
            <person name="Barry K."/>
            <person name="Schmutz J."/>
            <person name="Baker S."/>
            <person name="Grigoriev I.V."/>
            <person name="Zhong S."/>
            <person name="Turgeon B.G."/>
        </authorList>
    </citation>
    <scope>NUCLEOTIDE SEQUENCE</scope>
    <source>
        <strain evidence="1">C5</strain>
    </source>
</reference>
<name>M2U9R9_COCH5</name>
<reference evidence="1 3" key="1">
    <citation type="journal article" date="2012" name="PLoS Pathog.">
        <title>Diverse lifestyles and strategies of plant pathogenesis encoded in the genomes of eighteen Dothideomycetes fungi.</title>
        <authorList>
            <person name="Ohm R.A."/>
            <person name="Feau N."/>
            <person name="Henrissat B."/>
            <person name="Schoch C.L."/>
            <person name="Horwitz B.A."/>
            <person name="Barry K.W."/>
            <person name="Condon B.J."/>
            <person name="Copeland A.C."/>
            <person name="Dhillon B."/>
            <person name="Glaser F."/>
            <person name="Hesse C.N."/>
            <person name="Kosti I."/>
            <person name="LaButti K."/>
            <person name="Lindquist E.A."/>
            <person name="Lucas S."/>
            <person name="Salamov A.A."/>
            <person name="Bradshaw R.E."/>
            <person name="Ciuffetti L."/>
            <person name="Hamelin R.C."/>
            <person name="Kema G.H.J."/>
            <person name="Lawrence C."/>
            <person name="Scott J.A."/>
            <person name="Spatafora J.W."/>
            <person name="Turgeon B.G."/>
            <person name="de Wit P.J.G.M."/>
            <person name="Zhong S."/>
            <person name="Goodwin S.B."/>
            <person name="Grigoriev I.V."/>
        </authorList>
    </citation>
    <scope>NUCLEOTIDE SEQUENCE [LARGE SCALE GENOMIC DNA]</scope>
    <source>
        <strain evidence="1">C5</strain>
        <strain evidence="3">C5 / ATCC 48332 / race O</strain>
    </source>
</reference>
<proteinExistence type="predicted"/>
<sequence length="66" mass="7578">MQRKSWNNLEFHVPIPATYMVVIDANMLFVTIFQSYVIPQSFQEETYGPSLSNLSLWGAPDRSAHC</sequence>
<evidence type="ECO:0000313" key="1">
    <source>
        <dbReference type="EMBL" id="EMD84702.1"/>
    </source>
</evidence>
<accession>M2U9R9</accession>
<reference evidence="3" key="3">
    <citation type="journal article" date="2013" name="PLoS Genet.">
        <title>Comparative genome structure, secondary metabolite, and effector coding capacity across Cochliobolus pathogens.</title>
        <authorList>
            <person name="Condon B.J."/>
            <person name="Leng Y."/>
            <person name="Wu D."/>
            <person name="Bushley K.E."/>
            <person name="Ohm R.A."/>
            <person name="Otillar R."/>
            <person name="Martin J."/>
            <person name="Schackwitz W."/>
            <person name="Grimwood J."/>
            <person name="MohdZainudin N."/>
            <person name="Xue C."/>
            <person name="Wang R."/>
            <person name="Manning V.A."/>
            <person name="Dhillon B."/>
            <person name="Tu Z.J."/>
            <person name="Steffenson B.J."/>
            <person name="Salamov A."/>
            <person name="Sun H."/>
            <person name="Lowry S."/>
            <person name="LaButti K."/>
            <person name="Han J."/>
            <person name="Copeland A."/>
            <person name="Lindquist E."/>
            <person name="Barry K."/>
            <person name="Schmutz J."/>
            <person name="Baker S.E."/>
            <person name="Ciuffetti L.M."/>
            <person name="Grigoriev I.V."/>
            <person name="Zhong S."/>
            <person name="Turgeon B.G."/>
        </authorList>
    </citation>
    <scope>NUCLEOTIDE SEQUENCE [LARGE SCALE GENOMIC DNA]</scope>
    <source>
        <strain evidence="3">C5 / ATCC 48332 / race O</strain>
    </source>
</reference>